<feature type="domain" description="HNH nuclease" evidence="1">
    <location>
        <begin position="287"/>
        <end position="345"/>
    </location>
</feature>
<keyword evidence="3" id="KW-1185">Reference proteome</keyword>
<keyword evidence="2" id="KW-0540">Nuclease</keyword>
<dbReference type="InterPro" id="IPR003615">
    <property type="entry name" value="HNH_nuc"/>
</dbReference>
<accession>A0ABS1SAD6</accession>
<evidence type="ECO:0000259" key="1">
    <source>
        <dbReference type="SMART" id="SM00507"/>
    </source>
</evidence>
<name>A0ABS1SAD6_9RHOB</name>
<dbReference type="SMART" id="SM00507">
    <property type="entry name" value="HNHc"/>
    <property type="match status" value="1"/>
</dbReference>
<evidence type="ECO:0000313" key="3">
    <source>
        <dbReference type="Proteomes" id="UP000644749"/>
    </source>
</evidence>
<sequence length="394" mass="43632">MIQCIVLILAANQIQDHDKGEMVKNVSEAIFRQITPADYFNINKQPGTEDGGGGQSYIDVPVRNVDIPTWHSFFDDIIPQSTRSGPLWSVNINSLGGLGSQEVEIGQRRAASVNIRSQKLFSRASNRVFAWHPDKGGFPRAPADMSSAEDPRVIELTAGVRVFLLKTDNHEYWAGWLKTEEIERLSAIDQRFEVMLTEPAGHINFEPTIKLDISSLKDPFGLHPPASAEVEGTGKGGKTTTKIKAPYNAKSGRTEDAIAAELFQDDATSEEVKKTKKFVEVFDRNRKSVSALKQLYKTCQITGEKFVFNKSNGDPYLEVHHLIPLGEGGSDDPANLVVVSAHMHRMLHYAVVEGIDLKKISNGRLSFTINGGKYTITWLPMHYKIISNANAPTS</sequence>
<keyword evidence="2" id="KW-0378">Hydrolase</keyword>
<gene>
    <name evidence="2" type="ORF">JL111_19700</name>
</gene>
<proteinExistence type="predicted"/>
<dbReference type="CDD" id="cd00085">
    <property type="entry name" value="HNHc"/>
    <property type="match status" value="1"/>
</dbReference>
<evidence type="ECO:0000313" key="2">
    <source>
        <dbReference type="EMBL" id="MBL3675694.1"/>
    </source>
</evidence>
<keyword evidence="2" id="KW-0255">Endonuclease</keyword>
<dbReference type="GO" id="GO:0004519">
    <property type="term" value="F:endonuclease activity"/>
    <property type="evidence" value="ECO:0007669"/>
    <property type="project" value="UniProtKB-KW"/>
</dbReference>
<dbReference type="Gene3D" id="1.10.30.50">
    <property type="match status" value="1"/>
</dbReference>
<dbReference type="Proteomes" id="UP000644749">
    <property type="component" value="Unassembled WGS sequence"/>
</dbReference>
<dbReference type="Pfam" id="PF01844">
    <property type="entry name" value="HNH"/>
    <property type="match status" value="1"/>
</dbReference>
<organism evidence="2 3">
    <name type="scientific">Paracoccus aerius</name>
    <dbReference type="NCBI Taxonomy" id="1915382"/>
    <lineage>
        <taxon>Bacteria</taxon>
        <taxon>Pseudomonadati</taxon>
        <taxon>Pseudomonadota</taxon>
        <taxon>Alphaproteobacteria</taxon>
        <taxon>Rhodobacterales</taxon>
        <taxon>Paracoccaceae</taxon>
        <taxon>Paracoccus</taxon>
    </lineage>
</organism>
<comment type="caution">
    <text evidence="2">The sequence shown here is derived from an EMBL/GenBank/DDBJ whole genome shotgun (WGS) entry which is preliminary data.</text>
</comment>
<dbReference type="EMBL" id="JAESHT010000040">
    <property type="protein sequence ID" value="MBL3675694.1"/>
    <property type="molecule type" value="Genomic_DNA"/>
</dbReference>
<reference evidence="2 3" key="1">
    <citation type="submission" date="2021-01" db="EMBL/GenBank/DDBJ databases">
        <title>011410 draft genome.</title>
        <authorList>
            <person name="Lang L."/>
        </authorList>
    </citation>
    <scope>NUCLEOTIDE SEQUENCE [LARGE SCALE GENOMIC DNA]</scope>
    <source>
        <strain evidence="2 3">KCTC 42845</strain>
    </source>
</reference>
<dbReference type="RefSeq" id="WP_191313129.1">
    <property type="nucleotide sequence ID" value="NZ_BNCL01000043.1"/>
</dbReference>
<dbReference type="InterPro" id="IPR002711">
    <property type="entry name" value="HNH"/>
</dbReference>
<protein>
    <submittedName>
        <fullName evidence="2">HNH endonuclease</fullName>
    </submittedName>
</protein>